<dbReference type="STRING" id="337451.A0A3S3M675"/>
<evidence type="ECO:0000313" key="2">
    <source>
        <dbReference type="EMBL" id="RWR77783.1"/>
    </source>
</evidence>
<reference evidence="2 3" key="1">
    <citation type="journal article" date="2019" name="Nat. Plants">
        <title>Stout camphor tree genome fills gaps in understanding of flowering plant genome evolution.</title>
        <authorList>
            <person name="Chaw S.M."/>
            <person name="Liu Y.C."/>
            <person name="Wu Y.W."/>
            <person name="Wang H.Y."/>
            <person name="Lin C.I."/>
            <person name="Wu C.S."/>
            <person name="Ke H.M."/>
            <person name="Chang L.Y."/>
            <person name="Hsu C.Y."/>
            <person name="Yang H.T."/>
            <person name="Sudianto E."/>
            <person name="Hsu M.H."/>
            <person name="Wu K.P."/>
            <person name="Wang L.N."/>
            <person name="Leebens-Mack J.H."/>
            <person name="Tsai I.J."/>
        </authorList>
    </citation>
    <scope>NUCLEOTIDE SEQUENCE [LARGE SCALE GENOMIC DNA]</scope>
    <source>
        <strain evidence="3">cv. Chaw 1501</strain>
        <tissue evidence="2">Young leaves</tissue>
    </source>
</reference>
<gene>
    <name evidence="2" type="ORF">CKAN_00628400</name>
</gene>
<sequence>MYDSCCKAKGKFVRVTCIHLLHVESEAADALHLHIPSDSWGRPVSPTSCTLAWLWVCGHLYVSNRAALLSFKSASPKPPRHLQQLAPPTAATTGAASAAIPPTSASPTSPFAASPKDPIYERTHRSGHMSGQISPSICSLDRLTTFILADWKNITGPILPASPPSPSSASSTSSETASPAPSPPVSAT</sequence>
<dbReference type="OrthoDB" id="676979at2759"/>
<feature type="region of interest" description="Disordered" evidence="1">
    <location>
        <begin position="157"/>
        <end position="188"/>
    </location>
</feature>
<protein>
    <submittedName>
        <fullName evidence="2">DNA-damage-repair/toleration protein DRT100-like protein</fullName>
    </submittedName>
</protein>
<organism evidence="2 3">
    <name type="scientific">Cinnamomum micranthum f. kanehirae</name>
    <dbReference type="NCBI Taxonomy" id="337451"/>
    <lineage>
        <taxon>Eukaryota</taxon>
        <taxon>Viridiplantae</taxon>
        <taxon>Streptophyta</taxon>
        <taxon>Embryophyta</taxon>
        <taxon>Tracheophyta</taxon>
        <taxon>Spermatophyta</taxon>
        <taxon>Magnoliopsida</taxon>
        <taxon>Magnoliidae</taxon>
        <taxon>Laurales</taxon>
        <taxon>Lauraceae</taxon>
        <taxon>Cinnamomum</taxon>
    </lineage>
</organism>
<dbReference type="AlphaFoldDB" id="A0A3S3M675"/>
<dbReference type="EMBL" id="QPKB01000002">
    <property type="protein sequence ID" value="RWR77783.1"/>
    <property type="molecule type" value="Genomic_DNA"/>
</dbReference>
<proteinExistence type="predicted"/>
<feature type="compositionally biased region" description="Low complexity" evidence="1">
    <location>
        <begin position="167"/>
        <end position="179"/>
    </location>
</feature>
<name>A0A3S3M675_9MAGN</name>
<accession>A0A3S3M675</accession>
<comment type="caution">
    <text evidence="2">The sequence shown here is derived from an EMBL/GenBank/DDBJ whole genome shotgun (WGS) entry which is preliminary data.</text>
</comment>
<evidence type="ECO:0000256" key="1">
    <source>
        <dbReference type="SAM" id="MobiDB-lite"/>
    </source>
</evidence>
<feature type="compositionally biased region" description="Low complexity" evidence="1">
    <location>
        <begin position="86"/>
        <end position="115"/>
    </location>
</feature>
<evidence type="ECO:0000313" key="3">
    <source>
        <dbReference type="Proteomes" id="UP000283530"/>
    </source>
</evidence>
<keyword evidence="3" id="KW-1185">Reference proteome</keyword>
<feature type="region of interest" description="Disordered" evidence="1">
    <location>
        <begin position="79"/>
        <end position="133"/>
    </location>
</feature>
<dbReference type="Proteomes" id="UP000283530">
    <property type="component" value="Unassembled WGS sequence"/>
</dbReference>